<accession>A0A437N5X8</accession>
<dbReference type="OrthoDB" id="8478320at2"/>
<dbReference type="PROSITE" id="PS51257">
    <property type="entry name" value="PROKAR_LIPOPROTEIN"/>
    <property type="match status" value="1"/>
</dbReference>
<name>A0A437N5X8_9SPHN</name>
<dbReference type="CDD" id="cd02972">
    <property type="entry name" value="DsbA_family"/>
    <property type="match status" value="1"/>
</dbReference>
<dbReference type="AlphaFoldDB" id="A0A437N5X8"/>
<proteinExistence type="predicted"/>
<evidence type="ECO:0000313" key="4">
    <source>
        <dbReference type="Proteomes" id="UP000282837"/>
    </source>
</evidence>
<dbReference type="Gene3D" id="3.40.30.10">
    <property type="entry name" value="Glutaredoxin"/>
    <property type="match status" value="1"/>
</dbReference>
<dbReference type="Pfam" id="PF13462">
    <property type="entry name" value="Thioredoxin_4"/>
    <property type="match status" value="1"/>
</dbReference>
<dbReference type="Gene3D" id="1.10.40.110">
    <property type="match status" value="1"/>
</dbReference>
<sequence length="247" mass="25817">MTMKLRTALYAIATLPLALGLAACNKSETPATSGAPAANVAPPAGKQWAEVFAKTEDGAGLIVGNPNAPIKLVEYGSLSCPHCAKLAQDGMATLTGTYIASGKVSLEYRSFAIHPQDIPLTVLARCAGDDAYFGLVEQIYANFEAMNGQTQAQYDEAKKAMSLPAAQRYSALSDALGYTAFFSARGLPEAQQRQCLANLPAAEAVAKASETYSAKGIDSTPTMFVNGTKVEGNEWKNVEAALKAAGA</sequence>
<feature type="chain" id="PRO_5019385994" evidence="1">
    <location>
        <begin position="24"/>
        <end position="247"/>
    </location>
</feature>
<gene>
    <name evidence="3" type="ORF">EOE18_08445</name>
</gene>
<dbReference type="Proteomes" id="UP000282837">
    <property type="component" value="Unassembled WGS sequence"/>
</dbReference>
<dbReference type="InterPro" id="IPR036249">
    <property type="entry name" value="Thioredoxin-like_sf"/>
</dbReference>
<dbReference type="InterPro" id="IPR012336">
    <property type="entry name" value="Thioredoxin-like_fold"/>
</dbReference>
<reference evidence="3 4" key="1">
    <citation type="submission" date="2019-01" db="EMBL/GenBank/DDBJ databases">
        <authorList>
            <person name="Chen W.-M."/>
        </authorList>
    </citation>
    <scope>NUCLEOTIDE SEQUENCE [LARGE SCALE GENOMIC DNA]</scope>
    <source>
        <strain evidence="3 4">FSY-9</strain>
    </source>
</reference>
<dbReference type="EMBL" id="SACO01000005">
    <property type="protein sequence ID" value="RVU05336.1"/>
    <property type="molecule type" value="Genomic_DNA"/>
</dbReference>
<comment type="caution">
    <text evidence="3">The sequence shown here is derived from an EMBL/GenBank/DDBJ whole genome shotgun (WGS) entry which is preliminary data.</text>
</comment>
<keyword evidence="3" id="KW-0413">Isomerase</keyword>
<feature type="domain" description="Thioredoxin-like fold" evidence="2">
    <location>
        <begin position="59"/>
        <end position="243"/>
    </location>
</feature>
<dbReference type="GO" id="GO:0016853">
    <property type="term" value="F:isomerase activity"/>
    <property type="evidence" value="ECO:0007669"/>
    <property type="project" value="UniProtKB-KW"/>
</dbReference>
<organism evidence="3 4">
    <name type="scientific">Novosphingobium umbonatum</name>
    <dbReference type="NCBI Taxonomy" id="1908524"/>
    <lineage>
        <taxon>Bacteria</taxon>
        <taxon>Pseudomonadati</taxon>
        <taxon>Pseudomonadota</taxon>
        <taxon>Alphaproteobacteria</taxon>
        <taxon>Sphingomonadales</taxon>
        <taxon>Sphingomonadaceae</taxon>
        <taxon>Novosphingobium</taxon>
    </lineage>
</organism>
<protein>
    <submittedName>
        <fullName evidence="3">Protein-disulfide isomerase</fullName>
    </submittedName>
</protein>
<evidence type="ECO:0000256" key="1">
    <source>
        <dbReference type="SAM" id="SignalP"/>
    </source>
</evidence>
<dbReference type="RefSeq" id="WP_127708295.1">
    <property type="nucleotide sequence ID" value="NZ_SACO01000005.1"/>
</dbReference>
<feature type="signal peptide" evidence="1">
    <location>
        <begin position="1"/>
        <end position="23"/>
    </location>
</feature>
<dbReference type="SUPFAM" id="SSF52833">
    <property type="entry name" value="Thioredoxin-like"/>
    <property type="match status" value="1"/>
</dbReference>
<evidence type="ECO:0000313" key="3">
    <source>
        <dbReference type="EMBL" id="RVU05336.1"/>
    </source>
</evidence>
<evidence type="ECO:0000259" key="2">
    <source>
        <dbReference type="Pfam" id="PF13462"/>
    </source>
</evidence>
<keyword evidence="4" id="KW-1185">Reference proteome</keyword>
<keyword evidence="1" id="KW-0732">Signal</keyword>